<dbReference type="EMBL" id="JALBUR010000015">
    <property type="protein sequence ID" value="MDX8419827.1"/>
    <property type="molecule type" value="Genomic_DNA"/>
</dbReference>
<gene>
    <name evidence="1" type="ORF">MOZ60_06935</name>
</gene>
<sequence>MAVYTMKNEEAAVTIDEHASEIHSFTLAKTGFEYMWNGDPRYWSGRNPTLFPMVGKTWDDTLHINGKEYHTGNHGFARHSDFTCIHHDDSNIVMQLKDSEETLKQYPFHFTMTISYHLEGAKLSIRYEITNDNEEVMPFNFGLHPAFNCPSDPAKKYEDYHIDFNAPETFTWKETYLAGAKRMSLHPDALSQTIIIHHPDSDEVSLNDGSHGVKVHFTGFEWLAFWSPHAPFVCIEPWYSHTDFEQVKVPFEKREGTQFLQPHDTFHAGYDITVF</sequence>
<organism evidence="1 2">
    <name type="scientific">Grylomicrobium aquisgranensis</name>
    <dbReference type="NCBI Taxonomy" id="2926318"/>
    <lineage>
        <taxon>Bacteria</taxon>
        <taxon>Bacillati</taxon>
        <taxon>Bacillota</taxon>
        <taxon>Erysipelotrichia</taxon>
        <taxon>Erysipelotrichales</taxon>
        <taxon>Erysipelotrichaceae</taxon>
        <taxon>Grylomicrobium</taxon>
    </lineage>
</organism>
<dbReference type="AlphaFoldDB" id="A0AB35U5U3"/>
<dbReference type="Pfam" id="PF01263">
    <property type="entry name" value="Aldose_epim"/>
    <property type="match status" value="1"/>
</dbReference>
<keyword evidence="2" id="KW-1185">Reference proteome</keyword>
<dbReference type="InterPro" id="IPR037481">
    <property type="entry name" value="LacX"/>
</dbReference>
<dbReference type="Gene3D" id="2.70.98.10">
    <property type="match status" value="1"/>
</dbReference>
<dbReference type="GO" id="GO:0016853">
    <property type="term" value="F:isomerase activity"/>
    <property type="evidence" value="ECO:0007669"/>
    <property type="project" value="InterPro"/>
</dbReference>
<dbReference type="GO" id="GO:0030246">
    <property type="term" value="F:carbohydrate binding"/>
    <property type="evidence" value="ECO:0007669"/>
    <property type="project" value="InterPro"/>
</dbReference>
<dbReference type="PANTHER" id="PTHR11122">
    <property type="entry name" value="APOSPORY-ASSOCIATED PROTEIN C-RELATED"/>
    <property type="match status" value="1"/>
</dbReference>
<name>A0AB35U5U3_9FIRM</name>
<dbReference type="InterPro" id="IPR008183">
    <property type="entry name" value="Aldose_1/G6P_1-epimerase"/>
</dbReference>
<dbReference type="Proteomes" id="UP001286174">
    <property type="component" value="Unassembled WGS sequence"/>
</dbReference>
<proteinExistence type="predicted"/>
<protein>
    <submittedName>
        <fullName evidence="1">Aldose 1-epimerase family protein</fullName>
    </submittedName>
</protein>
<dbReference type="SUPFAM" id="SSF74650">
    <property type="entry name" value="Galactose mutarotase-like"/>
    <property type="match status" value="1"/>
</dbReference>
<dbReference type="PANTHER" id="PTHR11122:SF13">
    <property type="entry name" value="GLUCOSE-6-PHOSPHATE 1-EPIMERASE"/>
    <property type="match status" value="1"/>
</dbReference>
<comment type="caution">
    <text evidence="1">The sequence shown here is derived from an EMBL/GenBank/DDBJ whole genome shotgun (WGS) entry which is preliminary data.</text>
</comment>
<dbReference type="GO" id="GO:0005975">
    <property type="term" value="P:carbohydrate metabolic process"/>
    <property type="evidence" value="ECO:0007669"/>
    <property type="project" value="InterPro"/>
</dbReference>
<dbReference type="CDD" id="cd09024">
    <property type="entry name" value="Aldose_epim_lacX"/>
    <property type="match status" value="1"/>
</dbReference>
<dbReference type="RefSeq" id="WP_108774144.1">
    <property type="nucleotide sequence ID" value="NZ_JALBUR010000015.1"/>
</dbReference>
<dbReference type="InterPro" id="IPR011013">
    <property type="entry name" value="Gal_mutarotase_sf_dom"/>
</dbReference>
<dbReference type="InterPro" id="IPR014718">
    <property type="entry name" value="GH-type_carb-bd"/>
</dbReference>
<evidence type="ECO:0000313" key="1">
    <source>
        <dbReference type="EMBL" id="MDX8419827.1"/>
    </source>
</evidence>
<accession>A0AB35U5U3</accession>
<reference evidence="1 2" key="1">
    <citation type="submission" date="2022-03" db="EMBL/GenBank/DDBJ databases">
        <title>Novel taxa within the pig intestine.</title>
        <authorList>
            <person name="Wylensek D."/>
            <person name="Bishof K."/>
            <person name="Afrizal A."/>
            <person name="Clavel T."/>
        </authorList>
    </citation>
    <scope>NUCLEOTIDE SEQUENCE [LARGE SCALE GENOMIC DNA]</scope>
    <source>
        <strain evidence="1 2">CLA-KB-P133</strain>
    </source>
</reference>
<evidence type="ECO:0000313" key="2">
    <source>
        <dbReference type="Proteomes" id="UP001286174"/>
    </source>
</evidence>